<name>A0AAN8IQU2_TRICO</name>
<dbReference type="Proteomes" id="UP001331761">
    <property type="component" value="Unassembled WGS sequence"/>
</dbReference>
<evidence type="ECO:0000313" key="2">
    <source>
        <dbReference type="Proteomes" id="UP001331761"/>
    </source>
</evidence>
<comment type="caution">
    <text evidence="1">The sequence shown here is derived from an EMBL/GenBank/DDBJ whole genome shotgun (WGS) entry which is preliminary data.</text>
</comment>
<dbReference type="AlphaFoldDB" id="A0AAN8IQU2"/>
<sequence length="76" mass="8553">MSYAFAGSTNPVISHTMHLKIYEEVGMNPGKLYLHVLRDRRCRARVNTDMGDNGFMVLSSATQCLLATGCECYKYD</sequence>
<proteinExistence type="predicted"/>
<protein>
    <submittedName>
        <fullName evidence="1">Uncharacterized protein</fullName>
    </submittedName>
</protein>
<gene>
    <name evidence="1" type="ORF">GCK32_021013</name>
</gene>
<organism evidence="1 2">
    <name type="scientific">Trichostrongylus colubriformis</name>
    <name type="common">Black scour worm</name>
    <dbReference type="NCBI Taxonomy" id="6319"/>
    <lineage>
        <taxon>Eukaryota</taxon>
        <taxon>Metazoa</taxon>
        <taxon>Ecdysozoa</taxon>
        <taxon>Nematoda</taxon>
        <taxon>Chromadorea</taxon>
        <taxon>Rhabditida</taxon>
        <taxon>Rhabditina</taxon>
        <taxon>Rhabditomorpha</taxon>
        <taxon>Strongyloidea</taxon>
        <taxon>Trichostrongylidae</taxon>
        <taxon>Trichostrongylus</taxon>
    </lineage>
</organism>
<dbReference type="EMBL" id="WIXE01005019">
    <property type="protein sequence ID" value="KAK5982531.1"/>
    <property type="molecule type" value="Genomic_DNA"/>
</dbReference>
<keyword evidence="2" id="KW-1185">Reference proteome</keyword>
<evidence type="ECO:0000313" key="1">
    <source>
        <dbReference type="EMBL" id="KAK5982531.1"/>
    </source>
</evidence>
<reference evidence="1 2" key="1">
    <citation type="submission" date="2019-10" db="EMBL/GenBank/DDBJ databases">
        <title>Assembly and Annotation for the nematode Trichostrongylus colubriformis.</title>
        <authorList>
            <person name="Martin J."/>
        </authorList>
    </citation>
    <scope>NUCLEOTIDE SEQUENCE [LARGE SCALE GENOMIC DNA]</scope>
    <source>
        <strain evidence="1">G859</strain>
        <tissue evidence="1">Whole worm</tissue>
    </source>
</reference>
<accession>A0AAN8IQU2</accession>